<feature type="chain" id="PRO_5035312845" description="SCP domain-containing protein" evidence="1">
    <location>
        <begin position="21"/>
        <end position="245"/>
    </location>
</feature>
<evidence type="ECO:0000313" key="4">
    <source>
        <dbReference type="Proteomes" id="UP000708208"/>
    </source>
</evidence>
<evidence type="ECO:0000313" key="3">
    <source>
        <dbReference type="EMBL" id="CAG7701977.1"/>
    </source>
</evidence>
<organism evidence="3 4">
    <name type="scientific">Allacma fusca</name>
    <dbReference type="NCBI Taxonomy" id="39272"/>
    <lineage>
        <taxon>Eukaryota</taxon>
        <taxon>Metazoa</taxon>
        <taxon>Ecdysozoa</taxon>
        <taxon>Arthropoda</taxon>
        <taxon>Hexapoda</taxon>
        <taxon>Collembola</taxon>
        <taxon>Symphypleona</taxon>
        <taxon>Sminthuridae</taxon>
        <taxon>Allacma</taxon>
    </lineage>
</organism>
<sequence>MNAIFSVIIFISVTTKLIAGTSDDDRLQERKVGTWFPAPFFGTVAPATTTVAPAAALLPYQTVALLEMNSLRATHGVRPLTWDPALATAAIACANTHAAASSLTPDCPNNPPNTGEASGFNANNNPISQGVRAIITFFTAGPTGGWFGQQWAQDADGDGVPDSQCINWNPGPPVYNANCRAYSAVIWNSTTTTGCGYSSQTGNFPDAAGTGTLPQYVLVCLFSPPGNDPGTFAQNVFEDQDRVLV</sequence>
<comment type="caution">
    <text evidence="3">The sequence shown here is derived from an EMBL/GenBank/DDBJ whole genome shotgun (WGS) entry which is preliminary data.</text>
</comment>
<dbReference type="SMART" id="SM00198">
    <property type="entry name" value="SCP"/>
    <property type="match status" value="1"/>
</dbReference>
<feature type="domain" description="SCP" evidence="2">
    <location>
        <begin position="59"/>
        <end position="230"/>
    </location>
</feature>
<keyword evidence="4" id="KW-1185">Reference proteome</keyword>
<dbReference type="AlphaFoldDB" id="A0A8J2JBM7"/>
<name>A0A8J2JBM7_9HEXA</name>
<dbReference type="InterPro" id="IPR001283">
    <property type="entry name" value="CRISP-related"/>
</dbReference>
<protein>
    <recommendedName>
        <fullName evidence="2">SCP domain-containing protein</fullName>
    </recommendedName>
</protein>
<dbReference type="InterPro" id="IPR014044">
    <property type="entry name" value="CAP_dom"/>
</dbReference>
<reference evidence="3" key="1">
    <citation type="submission" date="2021-06" db="EMBL/GenBank/DDBJ databases">
        <authorList>
            <person name="Hodson N. C."/>
            <person name="Mongue J. A."/>
            <person name="Jaron S. K."/>
        </authorList>
    </citation>
    <scope>NUCLEOTIDE SEQUENCE</scope>
</reference>
<dbReference type="Pfam" id="PF00188">
    <property type="entry name" value="CAP"/>
    <property type="match status" value="1"/>
</dbReference>
<dbReference type="PANTHER" id="PTHR10334">
    <property type="entry name" value="CYSTEINE-RICH SECRETORY PROTEIN-RELATED"/>
    <property type="match status" value="1"/>
</dbReference>
<dbReference type="EMBL" id="CAJVCH010027244">
    <property type="protein sequence ID" value="CAG7701977.1"/>
    <property type="molecule type" value="Genomic_DNA"/>
</dbReference>
<feature type="signal peptide" evidence="1">
    <location>
        <begin position="1"/>
        <end position="20"/>
    </location>
</feature>
<gene>
    <name evidence="3" type="ORF">AFUS01_LOCUS4374</name>
</gene>
<evidence type="ECO:0000259" key="2">
    <source>
        <dbReference type="SMART" id="SM00198"/>
    </source>
</evidence>
<evidence type="ECO:0000256" key="1">
    <source>
        <dbReference type="SAM" id="SignalP"/>
    </source>
</evidence>
<dbReference type="Proteomes" id="UP000708208">
    <property type="component" value="Unassembled WGS sequence"/>
</dbReference>
<proteinExistence type="predicted"/>
<accession>A0A8J2JBM7</accession>
<keyword evidence="1" id="KW-0732">Signal</keyword>